<dbReference type="PROSITE" id="PS50003">
    <property type="entry name" value="PH_DOMAIN"/>
    <property type="match status" value="1"/>
</dbReference>
<dbReference type="PROSITE" id="PS50010">
    <property type="entry name" value="DH_2"/>
    <property type="match status" value="1"/>
</dbReference>
<comment type="subcellular location">
    <subcellularLocation>
        <location evidence="1">Cytoplasm</location>
    </subcellularLocation>
</comment>
<keyword evidence="2" id="KW-0963">Cytoplasm</keyword>
<dbReference type="SUPFAM" id="SSF48065">
    <property type="entry name" value="DBL homology domain (DH-domain)"/>
    <property type="match status" value="1"/>
</dbReference>
<evidence type="ECO:0000259" key="9">
    <source>
        <dbReference type="PROSITE" id="PS50010"/>
    </source>
</evidence>
<organism evidence="11 12">
    <name type="scientific">Cylicocyclus nassatus</name>
    <name type="common">Nematode worm</name>
    <dbReference type="NCBI Taxonomy" id="53992"/>
    <lineage>
        <taxon>Eukaryota</taxon>
        <taxon>Metazoa</taxon>
        <taxon>Ecdysozoa</taxon>
        <taxon>Nematoda</taxon>
        <taxon>Chromadorea</taxon>
        <taxon>Rhabditida</taxon>
        <taxon>Rhabditina</taxon>
        <taxon>Rhabditomorpha</taxon>
        <taxon>Strongyloidea</taxon>
        <taxon>Strongylidae</taxon>
        <taxon>Cylicocyclus</taxon>
    </lineage>
</organism>
<dbReference type="PANTHER" id="PTHR22826:SF106">
    <property type="entry name" value="TRIO, ISOFORM A"/>
    <property type="match status" value="1"/>
</dbReference>
<dbReference type="SMART" id="SM00233">
    <property type="entry name" value="PH"/>
    <property type="match status" value="1"/>
</dbReference>
<feature type="region of interest" description="Disordered" evidence="7">
    <location>
        <begin position="42"/>
        <end position="144"/>
    </location>
</feature>
<dbReference type="InterPro" id="IPR011009">
    <property type="entry name" value="Kinase-like_dom_sf"/>
</dbReference>
<feature type="compositionally biased region" description="Basic and acidic residues" evidence="7">
    <location>
        <begin position="14"/>
        <end position="24"/>
    </location>
</feature>
<dbReference type="SUPFAM" id="SSF56112">
    <property type="entry name" value="Protein kinase-like (PK-like)"/>
    <property type="match status" value="1"/>
</dbReference>
<dbReference type="SUPFAM" id="SSF48726">
    <property type="entry name" value="Immunoglobulin"/>
    <property type="match status" value="1"/>
</dbReference>
<dbReference type="SUPFAM" id="SSF49265">
    <property type="entry name" value="Fibronectin type III"/>
    <property type="match status" value="1"/>
</dbReference>
<feature type="domain" description="Protein kinase" evidence="10">
    <location>
        <begin position="947"/>
        <end position="1186"/>
    </location>
</feature>
<keyword evidence="12" id="KW-1185">Reference proteome</keyword>
<dbReference type="Pfam" id="PF22697">
    <property type="entry name" value="SOS1_NGEF_PH"/>
    <property type="match status" value="1"/>
</dbReference>
<feature type="domain" description="DH" evidence="9">
    <location>
        <begin position="240"/>
        <end position="418"/>
    </location>
</feature>
<dbReference type="PROSITE" id="PS00108">
    <property type="entry name" value="PROTEIN_KINASE_ST"/>
    <property type="match status" value="1"/>
</dbReference>
<evidence type="ECO:0000256" key="7">
    <source>
        <dbReference type="SAM" id="MobiDB-lite"/>
    </source>
</evidence>
<dbReference type="Gene3D" id="2.30.29.30">
    <property type="entry name" value="Pleckstrin-homology domain (PH domain)/Phosphotyrosine-binding domain (PTB)"/>
    <property type="match status" value="1"/>
</dbReference>
<dbReference type="InterPro" id="IPR036028">
    <property type="entry name" value="SH3-like_dom_sf"/>
</dbReference>
<comment type="caution">
    <text evidence="11">The sequence shown here is derived from an EMBL/GenBank/DDBJ whole genome shotgun (WGS) entry which is preliminary data.</text>
</comment>
<dbReference type="PROSITE" id="PS00107">
    <property type="entry name" value="PROTEIN_KINASE_ATP"/>
    <property type="match status" value="1"/>
</dbReference>
<keyword evidence="4 6" id="KW-0547">Nucleotide-binding</keyword>
<dbReference type="InterPro" id="IPR000719">
    <property type="entry name" value="Prot_kinase_dom"/>
</dbReference>
<dbReference type="Gene3D" id="1.20.900.10">
    <property type="entry name" value="Dbl homology (DH) domain"/>
    <property type="match status" value="1"/>
</dbReference>
<dbReference type="Pfam" id="PF07679">
    <property type="entry name" value="I-set"/>
    <property type="match status" value="1"/>
</dbReference>
<dbReference type="GO" id="GO:0005085">
    <property type="term" value="F:guanyl-nucleotide exchange factor activity"/>
    <property type="evidence" value="ECO:0007669"/>
    <property type="project" value="UniProtKB-KW"/>
</dbReference>
<dbReference type="CDD" id="cd00160">
    <property type="entry name" value="RhoGEF"/>
    <property type="match status" value="1"/>
</dbReference>
<evidence type="ECO:0000256" key="4">
    <source>
        <dbReference type="ARBA" id="ARBA00022741"/>
    </source>
</evidence>
<dbReference type="PANTHER" id="PTHR22826">
    <property type="entry name" value="RHO GUANINE EXCHANGE FACTOR-RELATED"/>
    <property type="match status" value="1"/>
</dbReference>
<dbReference type="GO" id="GO:0007411">
    <property type="term" value="P:axon guidance"/>
    <property type="evidence" value="ECO:0007669"/>
    <property type="project" value="TreeGrafter"/>
</dbReference>
<dbReference type="InterPro" id="IPR003961">
    <property type="entry name" value="FN3_dom"/>
</dbReference>
<feature type="compositionally biased region" description="Low complexity" evidence="7">
    <location>
        <begin position="583"/>
        <end position="606"/>
    </location>
</feature>
<dbReference type="PROSITE" id="PS50011">
    <property type="entry name" value="PROTEIN_KINASE_DOM"/>
    <property type="match status" value="1"/>
</dbReference>
<dbReference type="InterPro" id="IPR000219">
    <property type="entry name" value="DH_dom"/>
</dbReference>
<evidence type="ECO:0000256" key="5">
    <source>
        <dbReference type="ARBA" id="ARBA00022840"/>
    </source>
</evidence>
<evidence type="ECO:0000313" key="12">
    <source>
        <dbReference type="Proteomes" id="UP001176961"/>
    </source>
</evidence>
<dbReference type="EMBL" id="CATQJL010000112">
    <property type="protein sequence ID" value="CAJ0594290.1"/>
    <property type="molecule type" value="Genomic_DNA"/>
</dbReference>
<dbReference type="CDD" id="cd13241">
    <property type="entry name" value="PH2_Kalirin_Trio_p63RhoGEF"/>
    <property type="match status" value="1"/>
</dbReference>
<feature type="compositionally biased region" description="Basic residues" evidence="7">
    <location>
        <begin position="121"/>
        <end position="137"/>
    </location>
</feature>
<dbReference type="Gene3D" id="1.10.510.10">
    <property type="entry name" value="Transferase(Phosphotransferase) domain 1"/>
    <property type="match status" value="1"/>
</dbReference>
<feature type="compositionally biased region" description="Basic and acidic residues" evidence="7">
    <location>
        <begin position="609"/>
        <end position="620"/>
    </location>
</feature>
<evidence type="ECO:0000256" key="1">
    <source>
        <dbReference type="ARBA" id="ARBA00004496"/>
    </source>
</evidence>
<dbReference type="InterPro" id="IPR055251">
    <property type="entry name" value="SOS1_NGEF_PH"/>
</dbReference>
<reference evidence="11" key="1">
    <citation type="submission" date="2023-07" db="EMBL/GenBank/DDBJ databases">
        <authorList>
            <consortium name="CYATHOMIX"/>
        </authorList>
    </citation>
    <scope>NUCLEOTIDE SEQUENCE</scope>
    <source>
        <strain evidence="11">N/A</strain>
    </source>
</reference>
<evidence type="ECO:0000259" key="10">
    <source>
        <dbReference type="PROSITE" id="PS50011"/>
    </source>
</evidence>
<dbReference type="PROSITE" id="PS00741">
    <property type="entry name" value="DH_1"/>
    <property type="match status" value="1"/>
</dbReference>
<dbReference type="InterPro" id="IPR013098">
    <property type="entry name" value="Ig_I-set"/>
</dbReference>
<dbReference type="SMART" id="SM00220">
    <property type="entry name" value="S_TKc"/>
    <property type="match status" value="1"/>
</dbReference>
<sequence>MSRSRHGPDSPVVDDPHKSKEGSGSRKKRWSFAFRRRWFSTSSRDSKDNLGSPSDRPTSPTETCSAAGVLMSPRQTTLGSTWHSDAPSSSCTDRPDTGSSGSVIKRKSLRRIFGSSNPSKDHHHHHHSSSSPTRRKRLSEEVPRSVLSGCDANSTIPSACTAAAQDTVLDGVLSLEAESNCTASVDEGLPPPMDEITLNNSHMNEEATQETNMAEMRDSVEEEATPEKQEKTPEEMARLKRHYVLMELVETEKDYVRDLASVVEGYIANLEKMNLPDDLVGKDKIIFANIAQILEFHKNIFLKEIEKCLDNYEVAGSAFVKYKGRLETMYVRYCQNKPKSDYLVSQEDFEQFFAETKAKLGHKVALSDLLIKPVQRIMKYQLLLKDILKFTERAKDKTEILKKALAVMHVVPKACDDMMQVGRLQNFDGNLNAQGKLIFQGTLPISDSQGGTSQKSKDRRIFLFEQSVIIADHIPPKKEFGNPIYIFKNQIMVNKMLFEPSVADDPLKFIIRSSDPAQPTSFIATAQTQDEKNEWVRYISEQLDQQKRMLAALVDPRRFMGGATDDLSGAMSGLGMGADGKKSPSTTGAGAATTGTSRFGSSTSKSTHQKPESPKKESKGKLFGFGKKASAKSPTSPPPSSRFLQPLLGVASCEYHALRKGELDLHVGEKVEILDVSFGVSHVLKNDGTCGNVPSYFLELRDIPGNTLAEQISYRRMWHALVDELVPILPPFSPLTGQRSHSEQFPLILDERPQFVLPLADVTICEGEDLVLRSKISSASPYTVTWRGTAVQSGRAQIEHDADSTSMRISKIAALECGPYSVIAENENGSSSTLAVVKVIARPDAPTAVVCERVGRNALLLSWSPATRSDILFCVEYKSEDMSYFRCAASALRSTTISLRHFRSIRYRIRIFAYNLCCRSKPSKEVEVDFRSEVSLIENASDLRDSIELGEVLGRGRFSTVYEATHIKTQRTVVVKMLIEGRDKADTEREVAILSMLHHAHMPRLKGIFVSDGRYCIAMKRMAGIPISTYVEDYVHADEVGRNPEELMRRLSMDILSALSYLHGRSIVHLDVKPANLLVSEWVSLIDFGCARFVEAADLDWGDGDKSYSAPERIAGKRPSTKSDIWSFGAVLFETCFDAAPHTMLAALALNAEQRSPALISFLNEVLAFDAARRPSAEMCMQNQWFGACNQLQVPHEKREFRSRSASFEG</sequence>
<dbReference type="InterPro" id="IPR001849">
    <property type="entry name" value="PH_domain"/>
</dbReference>
<dbReference type="InterPro" id="IPR036179">
    <property type="entry name" value="Ig-like_dom_sf"/>
</dbReference>
<accession>A0AA36LZP3</accession>
<evidence type="ECO:0000256" key="3">
    <source>
        <dbReference type="ARBA" id="ARBA00022658"/>
    </source>
</evidence>
<feature type="compositionally biased region" description="Polar residues" evidence="7">
    <location>
        <begin position="49"/>
        <end position="64"/>
    </location>
</feature>
<dbReference type="GO" id="GO:0005737">
    <property type="term" value="C:cytoplasm"/>
    <property type="evidence" value="ECO:0007669"/>
    <property type="project" value="UniProtKB-SubCell"/>
</dbReference>
<name>A0AA36LZP3_CYLNA</name>
<dbReference type="Pfam" id="PF00069">
    <property type="entry name" value="Pkinase"/>
    <property type="match status" value="1"/>
</dbReference>
<evidence type="ECO:0000256" key="6">
    <source>
        <dbReference type="PROSITE-ProRule" id="PRU10141"/>
    </source>
</evidence>
<dbReference type="InterPro" id="IPR051336">
    <property type="entry name" value="RhoGEF_Guanine_NuclExch_SF"/>
</dbReference>
<dbReference type="Proteomes" id="UP001176961">
    <property type="component" value="Unassembled WGS sequence"/>
</dbReference>
<dbReference type="InterPro" id="IPR011993">
    <property type="entry name" value="PH-like_dom_sf"/>
</dbReference>
<dbReference type="InterPro" id="IPR013783">
    <property type="entry name" value="Ig-like_fold"/>
</dbReference>
<dbReference type="Pfam" id="PF00621">
    <property type="entry name" value="RhoGEF"/>
    <property type="match status" value="1"/>
</dbReference>
<dbReference type="GO" id="GO:0005524">
    <property type="term" value="F:ATP binding"/>
    <property type="evidence" value="ECO:0007669"/>
    <property type="project" value="UniProtKB-UniRule"/>
</dbReference>
<dbReference type="Gene3D" id="2.60.40.10">
    <property type="entry name" value="Immunoglobulins"/>
    <property type="match status" value="2"/>
</dbReference>
<dbReference type="SUPFAM" id="SSF50729">
    <property type="entry name" value="PH domain-like"/>
    <property type="match status" value="1"/>
</dbReference>
<protein>
    <recommendedName>
        <fullName evidence="13">Non-specific serine/threonine protein kinase</fullName>
    </recommendedName>
</protein>
<dbReference type="GO" id="GO:0004672">
    <property type="term" value="F:protein kinase activity"/>
    <property type="evidence" value="ECO:0007669"/>
    <property type="project" value="InterPro"/>
</dbReference>
<dbReference type="InterPro" id="IPR001331">
    <property type="entry name" value="GDS_CDC24_CS"/>
</dbReference>
<dbReference type="AlphaFoldDB" id="A0AA36LZP3"/>
<evidence type="ECO:0000313" key="11">
    <source>
        <dbReference type="EMBL" id="CAJ0594290.1"/>
    </source>
</evidence>
<evidence type="ECO:0008006" key="13">
    <source>
        <dbReference type="Google" id="ProtNLM"/>
    </source>
</evidence>
<keyword evidence="5 6" id="KW-0067">ATP-binding</keyword>
<dbReference type="InterPro" id="IPR035899">
    <property type="entry name" value="DBL_dom_sf"/>
</dbReference>
<feature type="compositionally biased region" description="Polar residues" evidence="7">
    <location>
        <begin position="73"/>
        <end position="102"/>
    </location>
</feature>
<gene>
    <name evidence="11" type="ORF">CYNAS_LOCUS6273</name>
</gene>
<dbReference type="GO" id="GO:0035556">
    <property type="term" value="P:intracellular signal transduction"/>
    <property type="evidence" value="ECO:0007669"/>
    <property type="project" value="InterPro"/>
</dbReference>
<feature type="region of interest" description="Disordered" evidence="7">
    <location>
        <begin position="1"/>
        <end position="28"/>
    </location>
</feature>
<evidence type="ECO:0000256" key="2">
    <source>
        <dbReference type="ARBA" id="ARBA00022490"/>
    </source>
</evidence>
<proteinExistence type="predicted"/>
<feature type="binding site" evidence="6">
    <location>
        <position position="976"/>
    </location>
    <ligand>
        <name>ATP</name>
        <dbReference type="ChEBI" id="CHEBI:30616"/>
    </ligand>
</feature>
<dbReference type="InterPro" id="IPR008271">
    <property type="entry name" value="Ser/Thr_kinase_AS"/>
</dbReference>
<feature type="region of interest" description="Disordered" evidence="7">
    <location>
        <begin position="574"/>
        <end position="643"/>
    </location>
</feature>
<dbReference type="GO" id="GO:0019898">
    <property type="term" value="C:extrinsic component of membrane"/>
    <property type="evidence" value="ECO:0007669"/>
    <property type="project" value="TreeGrafter"/>
</dbReference>
<feature type="domain" description="PH" evidence="8">
    <location>
        <begin position="436"/>
        <end position="544"/>
    </location>
</feature>
<dbReference type="InterPro" id="IPR017441">
    <property type="entry name" value="Protein_kinase_ATP_BS"/>
</dbReference>
<keyword evidence="3" id="KW-0344">Guanine-nucleotide releasing factor</keyword>
<dbReference type="SMART" id="SM00325">
    <property type="entry name" value="RhoGEF"/>
    <property type="match status" value="1"/>
</dbReference>
<dbReference type="FunFam" id="1.20.900.10:FF:000008">
    <property type="entry name" value="rho guanine nucleotide exchange factor 25"/>
    <property type="match status" value="1"/>
</dbReference>
<dbReference type="InterPro" id="IPR036116">
    <property type="entry name" value="FN3_sf"/>
</dbReference>
<dbReference type="CDD" id="cd00063">
    <property type="entry name" value="FN3"/>
    <property type="match status" value="1"/>
</dbReference>
<evidence type="ECO:0000259" key="8">
    <source>
        <dbReference type="PROSITE" id="PS50003"/>
    </source>
</evidence>
<dbReference type="SUPFAM" id="SSF50044">
    <property type="entry name" value="SH3-domain"/>
    <property type="match status" value="1"/>
</dbReference>